<accession>A0A7R9AXE1</accession>
<proteinExistence type="predicted"/>
<dbReference type="AlphaFoldDB" id="A0A7R9AXE1"/>
<sequence>MRRSVRADNSVVVSKVCLAQRVTRDDRHAQIRARRQQCCGIKGRLNGARFELYPDCVRVFQNYALSFPLLPVLLPAL</sequence>
<name>A0A7R9AXE1_TIMSH</name>
<organism evidence="1">
    <name type="scientific">Timema shepardi</name>
    <name type="common">Walking stick</name>
    <dbReference type="NCBI Taxonomy" id="629360"/>
    <lineage>
        <taxon>Eukaryota</taxon>
        <taxon>Metazoa</taxon>
        <taxon>Ecdysozoa</taxon>
        <taxon>Arthropoda</taxon>
        <taxon>Hexapoda</taxon>
        <taxon>Insecta</taxon>
        <taxon>Pterygota</taxon>
        <taxon>Neoptera</taxon>
        <taxon>Polyneoptera</taxon>
        <taxon>Phasmatodea</taxon>
        <taxon>Timematodea</taxon>
        <taxon>Timematoidea</taxon>
        <taxon>Timematidae</taxon>
        <taxon>Timema</taxon>
    </lineage>
</organism>
<evidence type="ECO:0000313" key="1">
    <source>
        <dbReference type="EMBL" id="CAD7261897.1"/>
    </source>
</evidence>
<reference evidence="1" key="1">
    <citation type="submission" date="2020-11" db="EMBL/GenBank/DDBJ databases">
        <authorList>
            <person name="Tran Van P."/>
        </authorList>
    </citation>
    <scope>NUCLEOTIDE SEQUENCE</scope>
</reference>
<gene>
    <name evidence="1" type="ORF">TSIB3V08_LOCUS6019</name>
</gene>
<protein>
    <submittedName>
        <fullName evidence="1">Uncharacterized protein</fullName>
    </submittedName>
</protein>
<dbReference type="EMBL" id="OC002474">
    <property type="protein sequence ID" value="CAD7261897.1"/>
    <property type="molecule type" value="Genomic_DNA"/>
</dbReference>